<organism evidence="8 9">
    <name type="scientific">Porites evermanni</name>
    <dbReference type="NCBI Taxonomy" id="104178"/>
    <lineage>
        <taxon>Eukaryota</taxon>
        <taxon>Metazoa</taxon>
        <taxon>Cnidaria</taxon>
        <taxon>Anthozoa</taxon>
        <taxon>Hexacorallia</taxon>
        <taxon>Scleractinia</taxon>
        <taxon>Fungiina</taxon>
        <taxon>Poritidae</taxon>
        <taxon>Porites</taxon>
    </lineage>
</organism>
<proteinExistence type="inferred from homology"/>
<keyword evidence="2 5" id="KW-0812">Transmembrane</keyword>
<dbReference type="InterPro" id="IPR001708">
    <property type="entry name" value="YidC/ALB3/OXA1/COX18"/>
</dbReference>
<feature type="transmembrane region" description="Helical" evidence="6">
    <location>
        <begin position="159"/>
        <end position="177"/>
    </location>
</feature>
<evidence type="ECO:0000256" key="5">
    <source>
        <dbReference type="RuleBase" id="RU003945"/>
    </source>
</evidence>
<dbReference type="PANTHER" id="PTHR12428:SF65">
    <property type="entry name" value="CYTOCHROME C OXIDASE ASSEMBLY PROTEIN COX18, MITOCHONDRIAL"/>
    <property type="match status" value="1"/>
</dbReference>
<keyword evidence="4 6" id="KW-0472">Membrane</keyword>
<feature type="domain" description="Membrane insertase YidC/Oxa/ALB C-terminal" evidence="7">
    <location>
        <begin position="71"/>
        <end position="289"/>
    </location>
</feature>
<evidence type="ECO:0000313" key="9">
    <source>
        <dbReference type="Proteomes" id="UP001159427"/>
    </source>
</evidence>
<accession>A0ABN8MHU0</accession>
<evidence type="ECO:0000256" key="2">
    <source>
        <dbReference type="ARBA" id="ARBA00022692"/>
    </source>
</evidence>
<name>A0ABN8MHU0_9CNID</name>
<evidence type="ECO:0000256" key="1">
    <source>
        <dbReference type="ARBA" id="ARBA00004141"/>
    </source>
</evidence>
<reference evidence="8 9" key="1">
    <citation type="submission" date="2022-05" db="EMBL/GenBank/DDBJ databases">
        <authorList>
            <consortium name="Genoscope - CEA"/>
            <person name="William W."/>
        </authorList>
    </citation>
    <scope>NUCLEOTIDE SEQUENCE [LARGE SCALE GENOMIC DNA]</scope>
</reference>
<comment type="similarity">
    <text evidence="5">Belongs to the OXA1/ALB3/YidC family.</text>
</comment>
<dbReference type="EMBL" id="CALNXI010000468">
    <property type="protein sequence ID" value="CAH3027714.1"/>
    <property type="molecule type" value="Genomic_DNA"/>
</dbReference>
<evidence type="ECO:0000313" key="8">
    <source>
        <dbReference type="EMBL" id="CAH3027714.1"/>
    </source>
</evidence>
<comment type="caution">
    <text evidence="8">The sequence shown here is derived from an EMBL/GenBank/DDBJ whole genome shotgun (WGS) entry which is preliminary data.</text>
</comment>
<dbReference type="PANTHER" id="PTHR12428">
    <property type="entry name" value="OXA1"/>
    <property type="match status" value="1"/>
</dbReference>
<evidence type="ECO:0000256" key="4">
    <source>
        <dbReference type="ARBA" id="ARBA00023136"/>
    </source>
</evidence>
<sequence length="340" mass="38762">MLYVQLSSTSRSNNSIHCQVIVGPVTCTAQYKRHSSNGTWSPYFFISPDLPPVYALQVLLEKVHAWTHLPWWAVIIGSTAVLRSVITVPLAIHQNKLIAEIELRQPTVSMMTEALKHRVVSECRRLGVSADEADKLFKKRHRKMIYDYYQSEGCNPMKMYILPWIQLPLWFFLSLSFRNLTGFFPSQRKADGDVILPCPEIANEGALWFPDLTVADPTLIIPFAVGIFNLTNIELNALRRHKATKFQRIVTNTLRIVSVGMVVVASQVPAAMSLYWAVSAFFGLTQNIAFKVPSVRRQLGIPKTPSESERPFQDLKNLAQLKREEFLRIQREGRPVKKKK</sequence>
<dbReference type="Proteomes" id="UP001159427">
    <property type="component" value="Unassembled WGS sequence"/>
</dbReference>
<dbReference type="Pfam" id="PF02096">
    <property type="entry name" value="60KD_IMP"/>
    <property type="match status" value="1"/>
</dbReference>
<evidence type="ECO:0000256" key="6">
    <source>
        <dbReference type="SAM" id="Phobius"/>
    </source>
</evidence>
<dbReference type="CDD" id="cd20069">
    <property type="entry name" value="5TM_Oxa1-like"/>
    <property type="match status" value="1"/>
</dbReference>
<comment type="subcellular location">
    <subcellularLocation>
        <location evidence="1 5">Membrane</location>
        <topology evidence="1 5">Multi-pass membrane protein</topology>
    </subcellularLocation>
</comment>
<feature type="transmembrane region" description="Helical" evidence="6">
    <location>
        <begin position="249"/>
        <end position="268"/>
    </location>
</feature>
<keyword evidence="3 6" id="KW-1133">Transmembrane helix</keyword>
<evidence type="ECO:0000256" key="3">
    <source>
        <dbReference type="ARBA" id="ARBA00022989"/>
    </source>
</evidence>
<evidence type="ECO:0000259" key="7">
    <source>
        <dbReference type="Pfam" id="PF02096"/>
    </source>
</evidence>
<feature type="transmembrane region" description="Helical" evidence="6">
    <location>
        <begin position="219"/>
        <end position="237"/>
    </location>
</feature>
<keyword evidence="9" id="KW-1185">Reference proteome</keyword>
<gene>
    <name evidence="8" type="ORF">PEVE_00032226</name>
</gene>
<dbReference type="InterPro" id="IPR028055">
    <property type="entry name" value="YidC/Oxa/ALB_C"/>
</dbReference>
<protein>
    <recommendedName>
        <fullName evidence="7">Membrane insertase YidC/Oxa/ALB C-terminal domain-containing protein</fullName>
    </recommendedName>
</protein>